<sequence length="238" mass="25500">MLSLIGSRTFFNKRFVMHEVTSSAVESDLLDQVQAGLSQYGISSKLLTKDDTDQIVRTVVNQAFAGQELNLDLSRVTDRLAGQANSQLAQFGVSSSLLPSGATGAVNESINAAVNSRINTPQVKQAINNLQLARTINTAVLSISSFLFVLLLIGAAIRRHLIQSCSWISTIALLISGTLVMAVKGLIPQLVNAEYSSLAVQFAADFQSAALTWLAVLAVIVVILWGIRLLGAGLSFRR</sequence>
<keyword evidence="1" id="KW-0812">Transmembrane</keyword>
<dbReference type="EMBL" id="ACLL01000028">
    <property type="protein sequence ID" value="EEW53636.1"/>
    <property type="molecule type" value="Genomic_DNA"/>
</dbReference>
<reference evidence="2 3" key="1">
    <citation type="submission" date="2009-09" db="EMBL/GenBank/DDBJ databases">
        <authorList>
            <person name="Qin X."/>
            <person name="Bachman B."/>
            <person name="Battles P."/>
            <person name="Bell A."/>
            <person name="Bess C."/>
            <person name="Bickham C."/>
            <person name="Chaboub L."/>
            <person name="Chen D."/>
            <person name="Coyle M."/>
            <person name="Deiros D.R."/>
            <person name="Dinh H."/>
            <person name="Forbes L."/>
            <person name="Fowler G."/>
            <person name="Francisco L."/>
            <person name="Fu Q."/>
            <person name="Gubbala S."/>
            <person name="Hale W."/>
            <person name="Han Y."/>
            <person name="Hemphill L."/>
            <person name="Highlander S.K."/>
            <person name="Hirani K."/>
            <person name="Hogues M."/>
            <person name="Jackson L."/>
            <person name="Jakkamsetti A."/>
            <person name="Javaid M."/>
            <person name="Jiang H."/>
            <person name="Korchina V."/>
            <person name="Kovar C."/>
            <person name="Lara F."/>
            <person name="Lee S."/>
            <person name="Mata R."/>
            <person name="Mathew T."/>
            <person name="Moen C."/>
            <person name="Morales K."/>
            <person name="Munidasa M."/>
            <person name="Nazareth L."/>
            <person name="Ngo R."/>
            <person name="Nguyen L."/>
            <person name="Okwuonu G."/>
            <person name="Ongeri F."/>
            <person name="Patil S."/>
            <person name="Petrosino J."/>
            <person name="Pham C."/>
            <person name="Pham P."/>
            <person name="Pu L.-L."/>
            <person name="Puazo M."/>
            <person name="Raj R."/>
            <person name="Reid J."/>
            <person name="Rouhana J."/>
            <person name="Saada N."/>
            <person name="Shang Y."/>
            <person name="Simmons D."/>
            <person name="Thornton R."/>
            <person name="Warren J."/>
            <person name="Weissenberger G."/>
            <person name="Zhang J."/>
            <person name="Zhang L."/>
            <person name="Zhou C."/>
            <person name="Zhu D."/>
            <person name="Muzny D."/>
            <person name="Worley K."/>
            <person name="Gibbs R."/>
        </authorList>
    </citation>
    <scope>NUCLEOTIDE SEQUENCE [LARGE SCALE GENOMIC DNA]</scope>
    <source>
        <strain evidence="2 3">DSM 16041</strain>
    </source>
</reference>
<comment type="caution">
    <text evidence="2">The sequence shown here is derived from an EMBL/GenBank/DDBJ whole genome shotgun (WGS) entry which is preliminary data.</text>
</comment>
<keyword evidence="1" id="KW-1133">Transmembrane helix</keyword>
<evidence type="ECO:0000313" key="2">
    <source>
        <dbReference type="EMBL" id="EEW53636.1"/>
    </source>
</evidence>
<accession>C8P792</accession>
<gene>
    <name evidence="2" type="ORF">HMPREF0494_1186</name>
</gene>
<proteinExistence type="predicted"/>
<feature type="transmembrane region" description="Helical" evidence="1">
    <location>
        <begin position="211"/>
        <end position="231"/>
    </location>
</feature>
<feature type="transmembrane region" description="Helical" evidence="1">
    <location>
        <begin position="139"/>
        <end position="157"/>
    </location>
</feature>
<evidence type="ECO:0000256" key="1">
    <source>
        <dbReference type="SAM" id="Phobius"/>
    </source>
</evidence>
<dbReference type="eggNOG" id="ENOG502ZFBY">
    <property type="taxonomic scope" value="Bacteria"/>
</dbReference>
<dbReference type="Proteomes" id="UP000003675">
    <property type="component" value="Unassembled WGS sequence"/>
</dbReference>
<feature type="transmembrane region" description="Helical" evidence="1">
    <location>
        <begin position="169"/>
        <end position="191"/>
    </location>
</feature>
<dbReference type="AlphaFoldDB" id="C8P792"/>
<protein>
    <submittedName>
        <fullName evidence="2">Uncharacterized protein</fullName>
    </submittedName>
</protein>
<keyword evidence="1" id="KW-0472">Membrane</keyword>
<dbReference type="STRING" id="525309.HMPREF0494_1186"/>
<evidence type="ECO:0000313" key="3">
    <source>
        <dbReference type="Proteomes" id="UP000003675"/>
    </source>
</evidence>
<organism evidence="2 3">
    <name type="scientific">Limosilactobacillus antri DSM 16041</name>
    <dbReference type="NCBI Taxonomy" id="525309"/>
    <lineage>
        <taxon>Bacteria</taxon>
        <taxon>Bacillati</taxon>
        <taxon>Bacillota</taxon>
        <taxon>Bacilli</taxon>
        <taxon>Lactobacillales</taxon>
        <taxon>Lactobacillaceae</taxon>
        <taxon>Limosilactobacillus</taxon>
    </lineage>
</organism>
<dbReference type="HOGENOM" id="CLU_1164669_0_0_9"/>
<name>C8P792_9LACO</name>